<feature type="chain" id="PRO_5009305188" evidence="4">
    <location>
        <begin position="23"/>
        <end position="1527"/>
    </location>
</feature>
<reference evidence="7" key="1">
    <citation type="submission" date="2016-11" db="UniProtKB">
        <authorList>
            <consortium name="WormBaseParasite"/>
        </authorList>
    </citation>
    <scope>IDENTIFICATION</scope>
</reference>
<dbReference type="eggNOG" id="KOG3593">
    <property type="taxonomic scope" value="Eukaryota"/>
</dbReference>
<feature type="compositionally biased region" description="Pro residues" evidence="3">
    <location>
        <begin position="1460"/>
        <end position="1474"/>
    </location>
</feature>
<evidence type="ECO:0000313" key="7">
    <source>
        <dbReference type="WBParaSite" id="BXY_0611200.1"/>
    </source>
</evidence>
<keyword evidence="4" id="KW-0732">Signal</keyword>
<dbReference type="CDD" id="cd00112">
    <property type="entry name" value="LDLa"/>
    <property type="match status" value="1"/>
</dbReference>
<dbReference type="SMART" id="SM00192">
    <property type="entry name" value="LDLa"/>
    <property type="match status" value="1"/>
</dbReference>
<feature type="signal peptide" evidence="4">
    <location>
        <begin position="1"/>
        <end position="22"/>
    </location>
</feature>
<feature type="compositionally biased region" description="Low complexity" evidence="3">
    <location>
        <begin position="384"/>
        <end position="393"/>
    </location>
</feature>
<feature type="region of interest" description="Disordered" evidence="3">
    <location>
        <begin position="54"/>
        <end position="113"/>
    </location>
</feature>
<sequence>MRLRPAFISSIALGLLMTSILAEDEGQAGCAAGMFFCPKETSCIPMDWVGDGENDCEDGADEVGQVPRSDGPVKNKNKSLPSGDPFSESHQQDQPAPQIGRNPPQNPADCSESHRTAMTACVENLDAWVVDLAASNYSEVSIFNDELSMAKIEQGCALLQEFSSCMDGLPASCVPEQKPLQDFQKIQMYACELLVPSLKEHLACFGKARDAKCPIPISPADNSVICRVVASVHTDINCVAQIRPTECDEVAVELFEPMRQETQHVLDDLHCNGRAALPSSPVVATSSGRPIVEAPTDEQTPTSPVEQSPTSPVTSPVEPVSPASRGPAPVSQPSLPDDGKQESNEITVIEEPSTNDKSTDERTQKVEAVQPNKKVNPKSEKRPTTTSTGLPTTVKESSDKVLDLSNSLFAFGNVEQICGSESKDDVWVAVRKRICQRKEDLIPHSNCFLETALKDKQCVADKTPKASPCAALEAFNKNVDCIIVTLNDLCPVEAQDVVIAIQESLNDETIDLKCYEEKDKMQREEEKQSGQENGDGFTLQPLNPRCNGDQENSALVCLVELVEINKKLAQFHTVNFLLEVSDSDSKLMNEICDLYGKYDKCLNESVFSKNNGQRCSFNSPLNTLARIGLSPICTPKYRQLLVQSRECLVKVSAQPASAQCQAGLHHLGDSVGKMIQGIHGEALLCKSFYTLREAFVCGESLIQKDCEAKTVEDLNNLKELMTSLGLEEGCPAQEPANLNEIISRPVQPIPVQKTGAPMARPMSPATPTPASTCEAHEQTQFGECVKPLTAFKPHPLAVVAQPKEIDQACEAHKKFLECRKNLQCFPLWARGMSAMFDYACNDGASKYSGIKQCVRKVTTRNDVRDCVNTFSKSAPQEACVSTNHLLSCALPPITEKCGHVAKEFVTEYVRKFANTIDPNCKVGEEFKEEAVKAINTFNCTANEDQIVEHCSAPLNDISARLDDLFHGGLQSILKNLNSLAPVFAQGCNLTAEFRTCAKPILERDGPCVISSCLVRAGNGICNQPDVVEAIDTNLGCIFKQVNHPEFGKCLRNTIATLKDINLAKLKAVLPQFVECVEPIVVDKCGIVPVNVLKALGSRETCPIGFIPEPLLEAAPVTTTPATCTDEIKKNFEECTKKIVEKYPFRAISLVGKGVTGEHVCHDADAYQQCYEKLGVCPETAESSSLRNVLNQLCSARAVLDQHRSCLAEVAESPKGKDCLKADESCESINSGLQCIAESVNEQCGPDALQFAFNAMNDRKRECGLQLPSVALQTGCSEDQLISYLECDSVIDSFHFQPITFISNSSDWDHFCKVVEAKYRPCLDKLTCRFEPVSTASLTLFENLCEREITRRDQRKFAECLSEVADNTEGHKCLEAYKQVDLLAKNANEQVCSAVNDILNCASGAISKQCGDDALLHVYDIHTTWVQVFNATCVLQPANFEEKSKITTSRPILKTKQPESSPEPIPEPEPEPSQPPHHVDLLDHDHHHTSPQPEPEPEPTSAPPASGTESLTTTIFGSMALLVALYLM</sequence>
<comment type="caution">
    <text evidence="2">Lacks conserved residue(s) required for the propagation of feature annotation.</text>
</comment>
<proteinExistence type="predicted"/>
<accession>A0A1I7RZE2</accession>
<dbReference type="Pfam" id="PF00057">
    <property type="entry name" value="Ldl_recept_a"/>
    <property type="match status" value="1"/>
</dbReference>
<dbReference type="SUPFAM" id="SSF57424">
    <property type="entry name" value="LDL receptor-like module"/>
    <property type="match status" value="1"/>
</dbReference>
<dbReference type="InterPro" id="IPR036055">
    <property type="entry name" value="LDL_receptor-like_sf"/>
</dbReference>
<feature type="region of interest" description="Disordered" evidence="3">
    <location>
        <begin position="521"/>
        <end position="542"/>
    </location>
</feature>
<dbReference type="PANTHER" id="PTHR37431">
    <property type="entry name" value="PROTEIN CBG06927"/>
    <property type="match status" value="1"/>
</dbReference>
<protein>
    <submittedName>
        <fullName evidence="7">DUF19 domain-containing protein</fullName>
    </submittedName>
</protein>
<evidence type="ECO:0000259" key="5">
    <source>
        <dbReference type="Pfam" id="PF01579"/>
    </source>
</evidence>
<evidence type="ECO:0000256" key="1">
    <source>
        <dbReference type="ARBA" id="ARBA00023157"/>
    </source>
</evidence>
<feature type="compositionally biased region" description="Low complexity" evidence="3">
    <location>
        <begin position="299"/>
        <end position="322"/>
    </location>
</feature>
<dbReference type="PROSITE" id="PS50068">
    <property type="entry name" value="LDLRA_2"/>
    <property type="match status" value="1"/>
</dbReference>
<feature type="compositionally biased region" description="Basic and acidic residues" evidence="3">
    <location>
        <begin position="1476"/>
        <end position="1487"/>
    </location>
</feature>
<keyword evidence="1" id="KW-1015">Disulfide bond</keyword>
<feature type="compositionally biased region" description="Pro residues" evidence="3">
    <location>
        <begin position="1491"/>
        <end position="1501"/>
    </location>
</feature>
<dbReference type="InterPro" id="IPR002542">
    <property type="entry name" value="T20D4.11-like_dom"/>
</dbReference>
<evidence type="ECO:0000256" key="3">
    <source>
        <dbReference type="SAM" id="MobiDB-lite"/>
    </source>
</evidence>
<name>A0A1I7RZE2_BURXY</name>
<dbReference type="Gene3D" id="4.10.400.10">
    <property type="entry name" value="Low-density Lipoprotein Receptor"/>
    <property type="match status" value="1"/>
</dbReference>
<feature type="domain" description="T20D4.11-like" evidence="5">
    <location>
        <begin position="1275"/>
        <end position="1428"/>
    </location>
</feature>
<dbReference type="WBParaSite" id="BXY_0611200.1">
    <property type="protein sequence ID" value="BXY_0611200.1"/>
    <property type="gene ID" value="BXY_0611200"/>
</dbReference>
<dbReference type="Pfam" id="PF01579">
    <property type="entry name" value="DUF19"/>
    <property type="match status" value="2"/>
</dbReference>
<organism evidence="6 7">
    <name type="scientific">Bursaphelenchus xylophilus</name>
    <name type="common">Pinewood nematode worm</name>
    <name type="synonym">Aphelenchoides xylophilus</name>
    <dbReference type="NCBI Taxonomy" id="6326"/>
    <lineage>
        <taxon>Eukaryota</taxon>
        <taxon>Metazoa</taxon>
        <taxon>Ecdysozoa</taxon>
        <taxon>Nematoda</taxon>
        <taxon>Chromadorea</taxon>
        <taxon>Rhabditida</taxon>
        <taxon>Tylenchina</taxon>
        <taxon>Tylenchomorpha</taxon>
        <taxon>Aphelenchoidea</taxon>
        <taxon>Aphelenchoididae</taxon>
        <taxon>Bursaphelenchus</taxon>
    </lineage>
</organism>
<dbReference type="Proteomes" id="UP000095284">
    <property type="component" value="Unplaced"/>
</dbReference>
<dbReference type="InterPro" id="IPR002172">
    <property type="entry name" value="LDrepeatLR_classA_rpt"/>
</dbReference>
<evidence type="ECO:0000256" key="4">
    <source>
        <dbReference type="SAM" id="SignalP"/>
    </source>
</evidence>
<evidence type="ECO:0000313" key="6">
    <source>
        <dbReference type="Proteomes" id="UP000095284"/>
    </source>
</evidence>
<feature type="region of interest" description="Disordered" evidence="3">
    <location>
        <begin position="1445"/>
        <end position="1510"/>
    </location>
</feature>
<feature type="region of interest" description="Disordered" evidence="3">
    <location>
        <begin position="278"/>
        <end position="397"/>
    </location>
</feature>
<dbReference type="PANTHER" id="PTHR37431:SF5">
    <property type="entry name" value="PROTEIN CBG06905"/>
    <property type="match status" value="1"/>
</dbReference>
<evidence type="ECO:0000256" key="2">
    <source>
        <dbReference type="PROSITE-ProRule" id="PRU00124"/>
    </source>
</evidence>
<feature type="domain" description="T20D4.11-like" evidence="5">
    <location>
        <begin position="773"/>
        <end position="921"/>
    </location>
</feature>